<comment type="caution">
    <text evidence="2">The sequence shown here is derived from an EMBL/GenBank/DDBJ whole genome shotgun (WGS) entry which is preliminary data.</text>
</comment>
<dbReference type="InterPro" id="IPR011335">
    <property type="entry name" value="Restrct_endonuc-II-like"/>
</dbReference>
<reference evidence="2 3" key="1">
    <citation type="submission" date="2018-10" db="EMBL/GenBank/DDBJ databases">
        <title>Draft genome of Cortibacter populi DSM10536.</title>
        <authorList>
            <person name="Bernier A.-M."/>
            <person name="Bernard K."/>
        </authorList>
    </citation>
    <scope>NUCLEOTIDE SEQUENCE [LARGE SCALE GENOMIC DNA]</scope>
    <source>
        <strain evidence="2 3">DSM 105136</strain>
    </source>
</reference>
<protein>
    <submittedName>
        <fullName evidence="2">DUF1887 family protein</fullName>
    </submittedName>
</protein>
<dbReference type="Proteomes" id="UP000278006">
    <property type="component" value="Unassembled WGS sequence"/>
</dbReference>
<feature type="domain" description="Card1 endonuclease" evidence="1">
    <location>
        <begin position="205"/>
        <end position="279"/>
    </location>
</feature>
<dbReference type="SUPFAM" id="SSF52980">
    <property type="entry name" value="Restriction endonuclease-like"/>
    <property type="match status" value="1"/>
</dbReference>
<dbReference type="OrthoDB" id="5561245at2"/>
<dbReference type="EMBL" id="RDQO01000001">
    <property type="protein sequence ID" value="RMX08716.1"/>
    <property type="molecule type" value="Genomic_DNA"/>
</dbReference>
<gene>
    <name evidence="2" type="ORF">D8I35_06610</name>
</gene>
<evidence type="ECO:0000259" key="1">
    <source>
        <dbReference type="Pfam" id="PF09002"/>
    </source>
</evidence>
<evidence type="ECO:0000313" key="3">
    <source>
        <dbReference type="Proteomes" id="UP000278006"/>
    </source>
</evidence>
<dbReference type="InterPro" id="IPR015093">
    <property type="entry name" value="Card1_endonucl_dom"/>
</dbReference>
<dbReference type="Pfam" id="PF09002">
    <property type="entry name" value="Card1_endonuc"/>
    <property type="match status" value="1"/>
</dbReference>
<proteinExistence type="predicted"/>
<dbReference type="RefSeq" id="WP_122226841.1">
    <property type="nucleotide sequence ID" value="NZ_RDQO01000001.1"/>
</dbReference>
<sequence>MSIYRCNSCGFIAEVLPVEGQQAFCGRCAKPVTVYGTVFFVEKLLQRYALALREIKALKVAQEEEGEVEVSAAAASAKGDAPVALDNAFLPTQEQHAPLQSWFHARNILAKFAYDNVNMDGYFDEAARQIGEHYELLADVLGRIGWSYRKSHSGLNIELARLAQKDAATITRLCRNWYGGALFAKYFYQKNEKILRLGLQPAQPARQFFMGAWLEWFAIDALLDVFGQNRQQSFSCARGVKVVFPNEDLQELDAVALVGERLVSIECKTGEFRHEIDKLSRLQKRIGQPAEQFIICAAQLDAAQAQGLSSMYGMTFTNVQTLVPYLQRLAQRQ</sequence>
<organism evidence="2 3">
    <name type="scientific">Corticibacter populi</name>
    <dbReference type="NCBI Taxonomy" id="1550736"/>
    <lineage>
        <taxon>Bacteria</taxon>
        <taxon>Pseudomonadati</taxon>
        <taxon>Pseudomonadota</taxon>
        <taxon>Betaproteobacteria</taxon>
        <taxon>Burkholderiales</taxon>
        <taxon>Comamonadaceae</taxon>
        <taxon>Corticibacter</taxon>
    </lineage>
</organism>
<accession>A0A3M6R0D1</accession>
<keyword evidence="3" id="KW-1185">Reference proteome</keyword>
<dbReference type="AlphaFoldDB" id="A0A3M6R0D1"/>
<dbReference type="GO" id="GO:0003676">
    <property type="term" value="F:nucleic acid binding"/>
    <property type="evidence" value="ECO:0007669"/>
    <property type="project" value="InterPro"/>
</dbReference>
<evidence type="ECO:0000313" key="2">
    <source>
        <dbReference type="EMBL" id="RMX08716.1"/>
    </source>
</evidence>
<dbReference type="Gene3D" id="3.40.1350.10">
    <property type="match status" value="1"/>
</dbReference>
<name>A0A3M6R0D1_9BURK</name>
<dbReference type="InterPro" id="IPR011856">
    <property type="entry name" value="tRNA_endonuc-like_dom_sf"/>
</dbReference>